<evidence type="ECO:0000313" key="2">
    <source>
        <dbReference type="Proteomes" id="UP001281410"/>
    </source>
</evidence>
<sequence>MCVTSSVARRMGNRLAATIGVCIVKCHERYLGLSRFIGKNKKQLFEFIKDRLWQKIHGWSLKVLSVGGKEVLIKAFLQAIPAYAMSLFRLLKGLIMDIQILCCKFWWGSTDAIKKIHWGSWERMCVGKEDGGINF</sequence>
<reference evidence="1" key="1">
    <citation type="journal article" date="2023" name="Plant J.">
        <title>Genome sequences and population genomics provide insights into the demographic history, inbreeding, and mutation load of two 'living fossil' tree species of Dipteronia.</title>
        <authorList>
            <person name="Feng Y."/>
            <person name="Comes H.P."/>
            <person name="Chen J."/>
            <person name="Zhu S."/>
            <person name="Lu R."/>
            <person name="Zhang X."/>
            <person name="Li P."/>
            <person name="Qiu J."/>
            <person name="Olsen K.M."/>
            <person name="Qiu Y."/>
        </authorList>
    </citation>
    <scope>NUCLEOTIDE SEQUENCE</scope>
    <source>
        <strain evidence="1">NBL</strain>
    </source>
</reference>
<keyword evidence="2" id="KW-1185">Reference proteome</keyword>
<evidence type="ECO:0000313" key="1">
    <source>
        <dbReference type="EMBL" id="KAK3198915.1"/>
    </source>
</evidence>
<protein>
    <submittedName>
        <fullName evidence="1">Uncharacterized protein</fullName>
    </submittedName>
</protein>
<proteinExistence type="predicted"/>
<dbReference type="AlphaFoldDB" id="A0AAE0A1C0"/>
<name>A0AAE0A1C0_9ROSI</name>
<comment type="caution">
    <text evidence="1">The sequence shown here is derived from an EMBL/GenBank/DDBJ whole genome shotgun (WGS) entry which is preliminary data.</text>
</comment>
<gene>
    <name evidence="1" type="ORF">Dsin_022330</name>
</gene>
<dbReference type="PANTHER" id="PTHR33116">
    <property type="entry name" value="REVERSE TRANSCRIPTASE ZINC-BINDING DOMAIN-CONTAINING PROTEIN-RELATED-RELATED"/>
    <property type="match status" value="1"/>
</dbReference>
<accession>A0AAE0A1C0</accession>
<dbReference type="EMBL" id="JANJYJ010000007">
    <property type="protein sequence ID" value="KAK3198915.1"/>
    <property type="molecule type" value="Genomic_DNA"/>
</dbReference>
<dbReference type="PANTHER" id="PTHR33116:SF86">
    <property type="entry name" value="REVERSE TRANSCRIPTASE DOMAIN-CONTAINING PROTEIN"/>
    <property type="match status" value="1"/>
</dbReference>
<dbReference type="Proteomes" id="UP001281410">
    <property type="component" value="Unassembled WGS sequence"/>
</dbReference>
<organism evidence="1 2">
    <name type="scientific">Dipteronia sinensis</name>
    <dbReference type="NCBI Taxonomy" id="43782"/>
    <lineage>
        <taxon>Eukaryota</taxon>
        <taxon>Viridiplantae</taxon>
        <taxon>Streptophyta</taxon>
        <taxon>Embryophyta</taxon>
        <taxon>Tracheophyta</taxon>
        <taxon>Spermatophyta</taxon>
        <taxon>Magnoliopsida</taxon>
        <taxon>eudicotyledons</taxon>
        <taxon>Gunneridae</taxon>
        <taxon>Pentapetalae</taxon>
        <taxon>rosids</taxon>
        <taxon>malvids</taxon>
        <taxon>Sapindales</taxon>
        <taxon>Sapindaceae</taxon>
        <taxon>Hippocastanoideae</taxon>
        <taxon>Acereae</taxon>
        <taxon>Dipteronia</taxon>
    </lineage>
</organism>